<proteinExistence type="inferred from homology"/>
<dbReference type="PANTHER" id="PTHR19370">
    <property type="entry name" value="NADH-CYTOCHROME B5 REDUCTASE"/>
    <property type="match status" value="1"/>
</dbReference>
<dbReference type="CDD" id="cd06183">
    <property type="entry name" value="cyt_b5_reduct_like"/>
    <property type="match status" value="1"/>
</dbReference>
<evidence type="ECO:0000313" key="8">
    <source>
        <dbReference type="Proteomes" id="UP001498476"/>
    </source>
</evidence>
<keyword evidence="4" id="KW-0274">FAD</keyword>
<comment type="similarity">
    <text evidence="2">Belongs to the flavoprotein pyridine nucleotide cytochrome reductase family.</text>
</comment>
<evidence type="ECO:0000256" key="2">
    <source>
        <dbReference type="ARBA" id="ARBA00006105"/>
    </source>
</evidence>
<comment type="cofactor">
    <cofactor evidence="1">
        <name>FAD</name>
        <dbReference type="ChEBI" id="CHEBI:57692"/>
    </cofactor>
</comment>
<organism evidence="7 8">
    <name type="scientific">Neonectria punicea</name>
    <dbReference type="NCBI Taxonomy" id="979145"/>
    <lineage>
        <taxon>Eukaryota</taxon>
        <taxon>Fungi</taxon>
        <taxon>Dikarya</taxon>
        <taxon>Ascomycota</taxon>
        <taxon>Pezizomycotina</taxon>
        <taxon>Sordariomycetes</taxon>
        <taxon>Hypocreomycetidae</taxon>
        <taxon>Hypocreales</taxon>
        <taxon>Nectriaceae</taxon>
        <taxon>Neonectria</taxon>
    </lineage>
</organism>
<keyword evidence="8" id="KW-1185">Reference proteome</keyword>
<evidence type="ECO:0000259" key="6">
    <source>
        <dbReference type="Pfam" id="PF00175"/>
    </source>
</evidence>
<gene>
    <name evidence="7" type="ORF">QQX98_001486</name>
</gene>
<evidence type="ECO:0000256" key="1">
    <source>
        <dbReference type="ARBA" id="ARBA00001974"/>
    </source>
</evidence>
<name>A0ABR1HN81_9HYPO</name>
<evidence type="ECO:0000313" key="7">
    <source>
        <dbReference type="EMBL" id="KAK7422698.1"/>
    </source>
</evidence>
<dbReference type="SUPFAM" id="SSF52343">
    <property type="entry name" value="Ferredoxin reductase-like, C-terminal NADP-linked domain"/>
    <property type="match status" value="1"/>
</dbReference>
<protein>
    <recommendedName>
        <fullName evidence="6">Oxidoreductase FAD/NAD(P)-binding domain-containing protein</fullName>
    </recommendedName>
</protein>
<feature type="domain" description="Oxidoreductase FAD/NAD(P)-binding" evidence="6">
    <location>
        <begin position="19"/>
        <end position="123"/>
    </location>
</feature>
<dbReference type="Proteomes" id="UP001498476">
    <property type="component" value="Unassembled WGS sequence"/>
</dbReference>
<dbReference type="InterPro" id="IPR001433">
    <property type="entry name" value="OxRdtase_FAD/NAD-bd"/>
</dbReference>
<dbReference type="PRINTS" id="PR00406">
    <property type="entry name" value="CYTB5RDTASE"/>
</dbReference>
<evidence type="ECO:0000256" key="4">
    <source>
        <dbReference type="ARBA" id="ARBA00022827"/>
    </source>
</evidence>
<dbReference type="Gene3D" id="3.40.50.80">
    <property type="entry name" value="Nucleotide-binding domain of ferredoxin-NADP reductase (FNR) module"/>
    <property type="match status" value="1"/>
</dbReference>
<dbReference type="Pfam" id="PF00175">
    <property type="entry name" value="NAD_binding_1"/>
    <property type="match status" value="1"/>
</dbReference>
<dbReference type="InterPro" id="IPR001834">
    <property type="entry name" value="CBR-like"/>
</dbReference>
<keyword evidence="3" id="KW-0285">Flavoprotein</keyword>
<dbReference type="PANTHER" id="PTHR19370:SF101">
    <property type="entry name" value="NADH-CYTOCHROME B5 REDUCTASE"/>
    <property type="match status" value="1"/>
</dbReference>
<sequence>MSFSLLRQVKPAIFKKKNIFGGSGITPIYQLIRGILNNLEDKIAITLIYGANRDEELLLKEDFEQFEKTFPGRFKVAYTGSHPVEGSAFHRGYVDRELLEEVALPLKNTETKVIVCGPPAMENSLIGKGGVPGIL</sequence>
<comment type="caution">
    <text evidence="7">The sequence shown here is derived from an EMBL/GenBank/DDBJ whole genome shotgun (WGS) entry which is preliminary data.</text>
</comment>
<dbReference type="InterPro" id="IPR039261">
    <property type="entry name" value="FNR_nucleotide-bd"/>
</dbReference>
<evidence type="ECO:0000256" key="3">
    <source>
        <dbReference type="ARBA" id="ARBA00022630"/>
    </source>
</evidence>
<evidence type="ECO:0000256" key="5">
    <source>
        <dbReference type="ARBA" id="ARBA00023002"/>
    </source>
</evidence>
<keyword evidence="5" id="KW-0560">Oxidoreductase</keyword>
<accession>A0ABR1HN81</accession>
<dbReference type="EMBL" id="JAZAVJ010000014">
    <property type="protein sequence ID" value="KAK7422698.1"/>
    <property type="molecule type" value="Genomic_DNA"/>
</dbReference>
<reference evidence="7 8" key="1">
    <citation type="journal article" date="2025" name="Microbiol. Resour. Announc.">
        <title>Draft genome sequences for Neonectria magnoliae and Neonectria punicea, canker pathogens of Liriodendron tulipifera and Acer saccharum in West Virginia.</title>
        <authorList>
            <person name="Petronek H.M."/>
            <person name="Kasson M.T."/>
            <person name="Metheny A.M."/>
            <person name="Stauder C.M."/>
            <person name="Lovett B."/>
            <person name="Lynch S.C."/>
            <person name="Garnas J.R."/>
            <person name="Kasson L.R."/>
            <person name="Stajich J.E."/>
        </authorList>
    </citation>
    <scope>NUCLEOTIDE SEQUENCE [LARGE SCALE GENOMIC DNA]</scope>
    <source>
        <strain evidence="7 8">NRRL 64653</strain>
    </source>
</reference>